<gene>
    <name evidence="3" type="ORF">MNBD_PLANCTO03-449</name>
</gene>
<comment type="similarity">
    <text evidence="1">Belongs to the polysaccharide synthase family.</text>
</comment>
<evidence type="ECO:0000259" key="2">
    <source>
        <dbReference type="Pfam" id="PF02719"/>
    </source>
</evidence>
<dbReference type="EMBL" id="UOGK01000602">
    <property type="protein sequence ID" value="VAX41856.1"/>
    <property type="molecule type" value="Genomic_DNA"/>
</dbReference>
<dbReference type="InterPro" id="IPR051203">
    <property type="entry name" value="Polysaccharide_Synthase-Rel"/>
</dbReference>
<dbReference type="PANTHER" id="PTHR43318:SF1">
    <property type="entry name" value="POLYSACCHARIDE BIOSYNTHESIS PROTEIN EPSC-RELATED"/>
    <property type="match status" value="1"/>
</dbReference>
<protein>
    <submittedName>
        <fullName evidence="3">UDP-N-acetylglucosamine 4,6-dehydratase</fullName>
        <ecNumber evidence="3">4.2.1.135</ecNumber>
    </submittedName>
</protein>
<dbReference type="AlphaFoldDB" id="A0A3B1DGC9"/>
<dbReference type="PANTHER" id="PTHR43318">
    <property type="entry name" value="UDP-N-ACETYLGLUCOSAMINE 4,6-DEHYDRATASE"/>
    <property type="match status" value="1"/>
</dbReference>
<organism evidence="3">
    <name type="scientific">hydrothermal vent metagenome</name>
    <dbReference type="NCBI Taxonomy" id="652676"/>
    <lineage>
        <taxon>unclassified sequences</taxon>
        <taxon>metagenomes</taxon>
        <taxon>ecological metagenomes</taxon>
    </lineage>
</organism>
<reference evidence="3" key="1">
    <citation type="submission" date="2018-06" db="EMBL/GenBank/DDBJ databases">
        <authorList>
            <person name="Zhirakovskaya E."/>
        </authorList>
    </citation>
    <scope>NUCLEOTIDE SEQUENCE</scope>
</reference>
<dbReference type="CDD" id="cd05237">
    <property type="entry name" value="UDP_invert_4-6DH_SDR_e"/>
    <property type="match status" value="1"/>
</dbReference>
<evidence type="ECO:0000313" key="3">
    <source>
        <dbReference type="EMBL" id="VAX41856.1"/>
    </source>
</evidence>
<accession>A0A3B1DGC9</accession>
<dbReference type="InterPro" id="IPR003869">
    <property type="entry name" value="Polysac_CapD-like"/>
</dbReference>
<dbReference type="EC" id="4.2.1.135" evidence="3"/>
<name>A0A3B1DGC9_9ZZZZ</name>
<keyword evidence="3" id="KW-0456">Lyase</keyword>
<dbReference type="Pfam" id="PF02719">
    <property type="entry name" value="Polysacc_synt_2"/>
    <property type="match status" value="1"/>
</dbReference>
<evidence type="ECO:0000256" key="1">
    <source>
        <dbReference type="ARBA" id="ARBA00007430"/>
    </source>
</evidence>
<feature type="non-terminal residue" evidence="3">
    <location>
        <position position="1"/>
    </location>
</feature>
<dbReference type="InterPro" id="IPR036291">
    <property type="entry name" value="NAD(P)-bd_dom_sf"/>
</dbReference>
<sequence length="478" mass="50614">SISTGSGGRLPILGGLEELGGIFPRPRVAVVSLPSTMPTMGARVRQQLAELGIEERCVPVLAEVLAPRVDTRSWWRPQSAAIDPARLIGREPHELDREAVGRVLRGKRVLITGAGGSIGSELARIAAGFEPELLVLMERSENALFEIDRQIGATGVARRALLHDVVDAPGTRRLLGELRPDVVFHAAAHKHVPLMEDHPAHAVTNNVFGTKSVADAAAACGCARFVLISTDKAVHPTSVMGATKRIAEQYVRWLHGRVALRNGAAGGTARRAVQSGAVPPATTFSVVRFGNVLGSACSVLPIWGAQLADGGPITITDPRMTRFFMTIPEAATLVVQAAALSTEAAAGAEAPLFVLDMGEPIRIVELAERLVRLHGLEPVVERAGSRAATGAGQIEIVFTGIRPGEKLDEELTYAEEPMRPTSHPGIRAFDAVGDPLPDVAAIVEALDKARQNPEPEAVLEVLGEHVLGRAGGEMRQAG</sequence>
<proteinExistence type="inferred from homology"/>
<dbReference type="Gene3D" id="3.40.50.720">
    <property type="entry name" value="NAD(P)-binding Rossmann-like Domain"/>
    <property type="match status" value="1"/>
</dbReference>
<dbReference type="SUPFAM" id="SSF51735">
    <property type="entry name" value="NAD(P)-binding Rossmann-fold domains"/>
    <property type="match status" value="1"/>
</dbReference>
<feature type="domain" description="Polysaccharide biosynthesis protein CapD-like" evidence="2">
    <location>
        <begin position="109"/>
        <end position="426"/>
    </location>
</feature>
<dbReference type="GO" id="GO:0016829">
    <property type="term" value="F:lyase activity"/>
    <property type="evidence" value="ECO:0007669"/>
    <property type="project" value="UniProtKB-KW"/>
</dbReference>